<organism evidence="3 4">
    <name type="scientific">Heterodermia speciosa</name>
    <dbReference type="NCBI Taxonomy" id="116794"/>
    <lineage>
        <taxon>Eukaryota</taxon>
        <taxon>Fungi</taxon>
        <taxon>Dikarya</taxon>
        <taxon>Ascomycota</taxon>
        <taxon>Pezizomycotina</taxon>
        <taxon>Lecanoromycetes</taxon>
        <taxon>OSLEUM clade</taxon>
        <taxon>Lecanoromycetidae</taxon>
        <taxon>Caliciales</taxon>
        <taxon>Physciaceae</taxon>
        <taxon>Heterodermia</taxon>
    </lineage>
</organism>
<keyword evidence="4" id="KW-1185">Reference proteome</keyword>
<evidence type="ECO:0000313" key="4">
    <source>
        <dbReference type="Proteomes" id="UP000664521"/>
    </source>
</evidence>
<dbReference type="Proteomes" id="UP000664521">
    <property type="component" value="Unassembled WGS sequence"/>
</dbReference>
<feature type="compositionally biased region" description="Low complexity" evidence="1">
    <location>
        <begin position="21"/>
        <end position="51"/>
    </location>
</feature>
<evidence type="ECO:0000256" key="2">
    <source>
        <dbReference type="SAM" id="SignalP"/>
    </source>
</evidence>
<sequence>MQFTLTAFVSLLALSPLTLAADSSSSSSSKSSSSVKPSSLPTSKSSSKGPSQTPTYTITGLNSAQSDAYASFTSSRGHDSSARSSLSALTASATETAALSSFDPYGLSVISVLQKAVTATGIAEQPKVPTDLPKGYQTYWSSVYKAEISLLTKQATNTSNAAVGMPTAAVMAAGAGLMGAIGLAGLV</sequence>
<dbReference type="PRINTS" id="PR00833">
    <property type="entry name" value="POAALLERGEN"/>
</dbReference>
<reference evidence="3" key="1">
    <citation type="submission" date="2021-03" db="EMBL/GenBank/DDBJ databases">
        <authorList>
            <person name="Tagirdzhanova G."/>
        </authorList>
    </citation>
    <scope>NUCLEOTIDE SEQUENCE</scope>
</reference>
<accession>A0A8H3FPK8</accession>
<feature type="signal peptide" evidence="2">
    <location>
        <begin position="1"/>
        <end position="20"/>
    </location>
</feature>
<gene>
    <name evidence="3" type="ORF">HETSPECPRED_006956</name>
</gene>
<feature type="region of interest" description="Disordered" evidence="1">
    <location>
        <begin position="21"/>
        <end position="59"/>
    </location>
</feature>
<dbReference type="AlphaFoldDB" id="A0A8H3FPK8"/>
<dbReference type="OrthoDB" id="3554208at2759"/>
<protein>
    <submittedName>
        <fullName evidence="3">Uncharacterized protein</fullName>
    </submittedName>
</protein>
<dbReference type="EMBL" id="CAJPDS010000049">
    <property type="protein sequence ID" value="CAF9928857.1"/>
    <property type="molecule type" value="Genomic_DNA"/>
</dbReference>
<keyword evidence="2" id="KW-0732">Signal</keyword>
<feature type="chain" id="PRO_5034060801" evidence="2">
    <location>
        <begin position="21"/>
        <end position="187"/>
    </location>
</feature>
<proteinExistence type="predicted"/>
<name>A0A8H3FPK8_9LECA</name>
<evidence type="ECO:0000313" key="3">
    <source>
        <dbReference type="EMBL" id="CAF9928857.1"/>
    </source>
</evidence>
<comment type="caution">
    <text evidence="3">The sequence shown here is derived from an EMBL/GenBank/DDBJ whole genome shotgun (WGS) entry which is preliminary data.</text>
</comment>
<evidence type="ECO:0000256" key="1">
    <source>
        <dbReference type="SAM" id="MobiDB-lite"/>
    </source>
</evidence>